<feature type="region of interest" description="Disordered" evidence="1">
    <location>
        <begin position="374"/>
        <end position="396"/>
    </location>
</feature>
<name>A0A0V0QKC8_PSEPJ</name>
<evidence type="ECO:0000313" key="3">
    <source>
        <dbReference type="Proteomes" id="UP000054937"/>
    </source>
</evidence>
<proteinExistence type="predicted"/>
<accession>A0A0V0QKC8</accession>
<dbReference type="AlphaFoldDB" id="A0A0V0QKC8"/>
<evidence type="ECO:0000313" key="2">
    <source>
        <dbReference type="EMBL" id="KRX02588.1"/>
    </source>
</evidence>
<organism evidence="2 3">
    <name type="scientific">Pseudocohnilembus persalinus</name>
    <name type="common">Ciliate</name>
    <dbReference type="NCBI Taxonomy" id="266149"/>
    <lineage>
        <taxon>Eukaryota</taxon>
        <taxon>Sar</taxon>
        <taxon>Alveolata</taxon>
        <taxon>Ciliophora</taxon>
        <taxon>Intramacronucleata</taxon>
        <taxon>Oligohymenophorea</taxon>
        <taxon>Scuticociliatia</taxon>
        <taxon>Philasterida</taxon>
        <taxon>Pseudocohnilembidae</taxon>
        <taxon>Pseudocohnilembus</taxon>
    </lineage>
</organism>
<reference evidence="2 3" key="1">
    <citation type="journal article" date="2015" name="Sci. Rep.">
        <title>Genome of the facultative scuticociliatosis pathogen Pseudocohnilembus persalinus provides insight into its virulence through horizontal gene transfer.</title>
        <authorList>
            <person name="Xiong J."/>
            <person name="Wang G."/>
            <person name="Cheng J."/>
            <person name="Tian M."/>
            <person name="Pan X."/>
            <person name="Warren A."/>
            <person name="Jiang C."/>
            <person name="Yuan D."/>
            <person name="Miao W."/>
        </authorList>
    </citation>
    <scope>NUCLEOTIDE SEQUENCE [LARGE SCALE GENOMIC DNA]</scope>
    <source>
        <strain evidence="2">36N120E</strain>
    </source>
</reference>
<evidence type="ECO:0000256" key="1">
    <source>
        <dbReference type="SAM" id="MobiDB-lite"/>
    </source>
</evidence>
<dbReference type="InParanoid" id="A0A0V0QKC8"/>
<dbReference type="EMBL" id="LDAU01000154">
    <property type="protein sequence ID" value="KRX02588.1"/>
    <property type="molecule type" value="Genomic_DNA"/>
</dbReference>
<comment type="caution">
    <text evidence="2">The sequence shown here is derived from an EMBL/GenBank/DDBJ whole genome shotgun (WGS) entry which is preliminary data.</text>
</comment>
<protein>
    <submittedName>
        <fullName evidence="2">Uncharacterized protein</fullName>
    </submittedName>
</protein>
<feature type="compositionally biased region" description="Basic and acidic residues" evidence="1">
    <location>
        <begin position="387"/>
        <end position="396"/>
    </location>
</feature>
<gene>
    <name evidence="2" type="ORF">PPERSA_11928</name>
</gene>
<dbReference type="Proteomes" id="UP000054937">
    <property type="component" value="Unassembled WGS sequence"/>
</dbReference>
<keyword evidence="3" id="KW-1185">Reference proteome</keyword>
<sequence>MVDQQKFDLNFNYIPQIKNYDLQNEYSNRTLGMEPEKKISKYCSNIDVQSYSQKKSKDSLAEVNSLKNGQTSFTQRLFPHNHTQYDNQLQEQSYVNQPEKYEQAQAYNSYNTSSEQNTTKWQSFNQQQTYYVNRVDEPQAKYVFDNEILLNFQIYTKDSLADLSCLNNGQTDNEQSFFSDNESQEHGCVNQSQKQEQTKGEHSFICQISCREQQNFDQKQCFNQQETYNVNTENKPILNYDVQPNIQQYDKDFLADTPWQNNGQTVFQHTPSAHNQLQEQCYDNQSEKYQQVQPKNSFIYQSRCTEQQNFDQKQCFIQQQTYKVSTENKPIFKYDVQPYTQKYNKDFLADMHQHNNGQTVIQHTYSQHNQLQKHGYDNQSEKQVQTKGEHSFIYKS</sequence>